<dbReference type="Proteomes" id="UP000324996">
    <property type="component" value="Unassembled WGS sequence"/>
</dbReference>
<keyword evidence="4 6" id="KW-1133">Transmembrane helix</keyword>
<protein>
    <submittedName>
        <fullName evidence="9">Membrane protein</fullName>
    </submittedName>
</protein>
<reference evidence="9 10" key="1">
    <citation type="submission" date="2019-09" db="EMBL/GenBank/DDBJ databases">
        <title>NBRP : Genome information of microbial organism related human and environment.</title>
        <authorList>
            <person name="Hattori M."/>
            <person name="Oshima K."/>
            <person name="Inaba H."/>
            <person name="Suda W."/>
            <person name="Sakamoto M."/>
            <person name="Iino T."/>
            <person name="Kitahara M."/>
            <person name="Oshida Y."/>
            <person name="Iida T."/>
            <person name="Kudo T."/>
            <person name="Itoh T."/>
            <person name="Ohkuma M."/>
        </authorList>
    </citation>
    <scope>NUCLEOTIDE SEQUENCE [LARGE SCALE GENOMIC DNA]</scope>
    <source>
        <strain evidence="9 10">Q-1</strain>
    </source>
</reference>
<evidence type="ECO:0000256" key="3">
    <source>
        <dbReference type="ARBA" id="ARBA00022692"/>
    </source>
</evidence>
<dbReference type="Pfam" id="PF02687">
    <property type="entry name" value="FtsX"/>
    <property type="match status" value="1"/>
</dbReference>
<dbReference type="InterPro" id="IPR051125">
    <property type="entry name" value="ABC-4/HrtB_transporter"/>
</dbReference>
<evidence type="ECO:0000313" key="9">
    <source>
        <dbReference type="EMBL" id="GER04400.1"/>
    </source>
</evidence>
<evidence type="ECO:0000256" key="2">
    <source>
        <dbReference type="ARBA" id="ARBA00022475"/>
    </source>
</evidence>
<dbReference type="RefSeq" id="WP_150007124.1">
    <property type="nucleotide sequence ID" value="NZ_BKCN01000010.1"/>
</dbReference>
<comment type="subcellular location">
    <subcellularLocation>
        <location evidence="1">Cell membrane</location>
        <topology evidence="1">Multi-pass membrane protein</topology>
    </subcellularLocation>
</comment>
<dbReference type="EMBL" id="BKCN01000010">
    <property type="protein sequence ID" value="GER04400.1"/>
    <property type="molecule type" value="Genomic_DNA"/>
</dbReference>
<feature type="transmembrane region" description="Helical" evidence="6">
    <location>
        <begin position="261"/>
        <end position="280"/>
    </location>
</feature>
<proteinExistence type="predicted"/>
<accession>A0A5A7NAB2</accession>
<evidence type="ECO:0000259" key="7">
    <source>
        <dbReference type="Pfam" id="PF02687"/>
    </source>
</evidence>
<keyword evidence="5 6" id="KW-0472">Membrane</keyword>
<feature type="domain" description="ABC3 transporter permease C-terminal" evidence="7">
    <location>
        <begin position="268"/>
        <end position="323"/>
    </location>
</feature>
<dbReference type="PANTHER" id="PTHR43738:SF3">
    <property type="entry name" value="ABC TRANSPORTER PERMEASE"/>
    <property type="match status" value="1"/>
</dbReference>
<organism evidence="9 10">
    <name type="scientific">Iodidimonas nitroreducens</name>
    <dbReference type="NCBI Taxonomy" id="1236968"/>
    <lineage>
        <taxon>Bacteria</taxon>
        <taxon>Pseudomonadati</taxon>
        <taxon>Pseudomonadota</taxon>
        <taxon>Alphaproteobacteria</taxon>
        <taxon>Iodidimonadales</taxon>
        <taxon>Iodidimonadaceae</taxon>
        <taxon>Iodidimonas</taxon>
    </lineage>
</organism>
<evidence type="ECO:0000313" key="10">
    <source>
        <dbReference type="Proteomes" id="UP000324996"/>
    </source>
</evidence>
<evidence type="ECO:0000256" key="5">
    <source>
        <dbReference type="ARBA" id="ARBA00023136"/>
    </source>
</evidence>
<comment type="caution">
    <text evidence="9">The sequence shown here is derived from an EMBL/GenBank/DDBJ whole genome shotgun (WGS) entry which is preliminary data.</text>
</comment>
<dbReference type="InterPro" id="IPR003838">
    <property type="entry name" value="ABC3_permease_C"/>
</dbReference>
<sequence>MTVALASLSLIWANLSRSRLRFALTAFAIFIAFFLFGILQSFERGLNAGADLAAADRLIISNRINFTQPLPIAYVNRIAAIEGVRQVSHQSWMGSYYQEPRNFIFGFAIDPQSYLQIYADDIALPPEQAAAFIQNRRGALVGEDVAKQYGWQIGDLIPISSNIWQRADGSNVWDLVIEGIYRAGRANIAANTLYLHYDYLNEARTTARDFTGTISFTTLDPAQNDAIAQAIDSRFQNSAYATETRTEEAFNRSFVEQLGNIGLIVLSVSGAAMFTILIITGNTMALSIRERTGEIGVMKVLGFDARMVFALILAESLALASSGGF</sequence>
<evidence type="ECO:0000256" key="4">
    <source>
        <dbReference type="ARBA" id="ARBA00022989"/>
    </source>
</evidence>
<dbReference type="InterPro" id="IPR025857">
    <property type="entry name" value="MacB_PCD"/>
</dbReference>
<feature type="transmembrane region" description="Helical" evidence="6">
    <location>
        <begin position="20"/>
        <end position="39"/>
    </location>
</feature>
<feature type="domain" description="MacB-like periplasmic core" evidence="8">
    <location>
        <begin position="23"/>
        <end position="232"/>
    </location>
</feature>
<gene>
    <name evidence="9" type="ORF">JCM17846_20820</name>
</gene>
<name>A0A5A7NAB2_9PROT</name>
<dbReference type="PANTHER" id="PTHR43738">
    <property type="entry name" value="ABC TRANSPORTER, MEMBRANE PROTEIN"/>
    <property type="match status" value="1"/>
</dbReference>
<evidence type="ECO:0000259" key="8">
    <source>
        <dbReference type="Pfam" id="PF12704"/>
    </source>
</evidence>
<evidence type="ECO:0000256" key="6">
    <source>
        <dbReference type="SAM" id="Phobius"/>
    </source>
</evidence>
<dbReference type="GO" id="GO:0005886">
    <property type="term" value="C:plasma membrane"/>
    <property type="evidence" value="ECO:0007669"/>
    <property type="project" value="UniProtKB-SubCell"/>
</dbReference>
<keyword evidence="3 6" id="KW-0812">Transmembrane</keyword>
<dbReference type="AlphaFoldDB" id="A0A5A7NAB2"/>
<evidence type="ECO:0000256" key="1">
    <source>
        <dbReference type="ARBA" id="ARBA00004651"/>
    </source>
</evidence>
<keyword evidence="10" id="KW-1185">Reference proteome</keyword>
<keyword evidence="2" id="KW-1003">Cell membrane</keyword>
<dbReference type="Pfam" id="PF12704">
    <property type="entry name" value="MacB_PCD"/>
    <property type="match status" value="1"/>
</dbReference>